<dbReference type="Proteomes" id="UP000345637">
    <property type="component" value="Unassembled WGS sequence"/>
</dbReference>
<dbReference type="Gene3D" id="3.40.50.20">
    <property type="match status" value="1"/>
</dbReference>
<organism evidence="1 2">
    <name type="scientific">Raoultella planticola</name>
    <name type="common">Klebsiella planticola</name>
    <dbReference type="NCBI Taxonomy" id="575"/>
    <lineage>
        <taxon>Bacteria</taxon>
        <taxon>Pseudomonadati</taxon>
        <taxon>Pseudomonadota</taxon>
        <taxon>Gammaproteobacteria</taxon>
        <taxon>Enterobacterales</taxon>
        <taxon>Enterobacteriaceae</taxon>
        <taxon>Klebsiella/Raoultella group</taxon>
        <taxon>Raoultella</taxon>
    </lineage>
</organism>
<reference evidence="1 2" key="1">
    <citation type="submission" date="2019-03" db="EMBL/GenBank/DDBJ databases">
        <authorList>
            <consortium name="Pathogen Informatics"/>
        </authorList>
    </citation>
    <scope>NUCLEOTIDE SEQUENCE [LARGE SCALE GENOMIC DNA]</scope>
    <source>
        <strain evidence="1 2">NCTC12998</strain>
    </source>
</reference>
<dbReference type="EMBL" id="CAADJE010000021">
    <property type="protein sequence ID" value="VFS62842.1"/>
    <property type="molecule type" value="Genomic_DNA"/>
</dbReference>
<evidence type="ECO:0000313" key="1">
    <source>
        <dbReference type="EMBL" id="VFS62842.1"/>
    </source>
</evidence>
<dbReference type="EC" id="2.1.2.-" evidence="1"/>
<keyword evidence="1" id="KW-0808">Transferase</keyword>
<evidence type="ECO:0000313" key="2">
    <source>
        <dbReference type="Proteomes" id="UP000345637"/>
    </source>
</evidence>
<accession>A0A485APX2</accession>
<name>A0A485APX2_RAOPL</name>
<protein>
    <submittedName>
        <fullName evidence="1">Phosphoribosylglycinamide formyltransferase 2</fullName>
        <ecNumber evidence="1">2.1.2.-</ecNumber>
    </submittedName>
</protein>
<dbReference type="GO" id="GO:0016740">
    <property type="term" value="F:transferase activity"/>
    <property type="evidence" value="ECO:0007669"/>
    <property type="project" value="UniProtKB-KW"/>
</dbReference>
<gene>
    <name evidence="1" type="primary">purT_3</name>
    <name evidence="1" type="ORF">NCTC12998_01988</name>
</gene>
<sequence>MTLLGTALRPAATRVMLLGSGELGKEVAH</sequence>
<dbReference type="AlphaFoldDB" id="A0A485APX2"/>
<proteinExistence type="predicted"/>